<sequence>MERFMDPKELELSLGCHQYSSPCSSNSKWEEQRRPLQQMAIFYSGGMCVSDVTGHQARAIIDMAKKEIMATSAEISGGDFRLPLPAAAAEVTEQQLQNPAICMKRSLQRFLEKRKARMVCYRSSPHGYRQPLQLFSSFT</sequence>
<dbReference type="SMART" id="SM00979">
    <property type="entry name" value="TIFY"/>
    <property type="match status" value="1"/>
</dbReference>
<comment type="function">
    <text evidence="4">Repressor of jasmonate responses.</text>
</comment>
<name>A0A835V5H8_VANPL</name>
<dbReference type="Pfam" id="PF06200">
    <property type="entry name" value="tify"/>
    <property type="match status" value="1"/>
</dbReference>
<accession>A0A835V5H8</accession>
<keyword evidence="8" id="KW-1185">Reference proteome</keyword>
<dbReference type="EMBL" id="JADCNM010000004">
    <property type="protein sequence ID" value="KAG0486157.1"/>
    <property type="molecule type" value="Genomic_DNA"/>
</dbReference>
<dbReference type="GO" id="GO:0009611">
    <property type="term" value="P:response to wounding"/>
    <property type="evidence" value="ECO:0007669"/>
    <property type="project" value="UniProtKB-UniRule"/>
</dbReference>
<evidence type="ECO:0000313" key="9">
    <source>
        <dbReference type="Proteomes" id="UP000639772"/>
    </source>
</evidence>
<keyword evidence="4" id="KW-0539">Nucleus</keyword>
<reference evidence="8 9" key="1">
    <citation type="journal article" date="2020" name="Nat. Food">
        <title>A phased Vanilla planifolia genome enables genetic improvement of flavour and production.</title>
        <authorList>
            <person name="Hasing T."/>
            <person name="Tang H."/>
            <person name="Brym M."/>
            <person name="Khazi F."/>
            <person name="Huang T."/>
            <person name="Chambers A.H."/>
        </authorList>
    </citation>
    <scope>NUCLEOTIDE SEQUENCE [LARGE SCALE GENOMIC DNA]</scope>
    <source>
        <tissue evidence="7">Leaf</tissue>
    </source>
</reference>
<dbReference type="PANTHER" id="PTHR33077">
    <property type="entry name" value="PROTEIN TIFY 4A-RELATED-RELATED"/>
    <property type="match status" value="1"/>
</dbReference>
<dbReference type="PROSITE" id="PS51320">
    <property type="entry name" value="TIFY"/>
    <property type="match status" value="1"/>
</dbReference>
<dbReference type="InterPro" id="IPR040390">
    <property type="entry name" value="TIFY/JAZ"/>
</dbReference>
<gene>
    <name evidence="7" type="ORF">HPP92_008252</name>
    <name evidence="6" type="ORF">HPP92_008419</name>
</gene>
<dbReference type="Proteomes" id="UP000639772">
    <property type="component" value="Unassembled WGS sequence"/>
</dbReference>
<comment type="caution">
    <text evidence="7">The sequence shown here is derived from an EMBL/GenBank/DDBJ whole genome shotgun (WGS) entry which is preliminary data.</text>
</comment>
<evidence type="ECO:0000313" key="8">
    <source>
        <dbReference type="Proteomes" id="UP000636800"/>
    </source>
</evidence>
<comment type="subcellular location">
    <subcellularLocation>
        <location evidence="4">Nucleus</location>
    </subcellularLocation>
</comment>
<dbReference type="PANTHER" id="PTHR33077:SF17">
    <property type="entry name" value="PROTEIN TIFY 5B"/>
    <property type="match status" value="1"/>
</dbReference>
<dbReference type="Pfam" id="PF09425">
    <property type="entry name" value="Jas_motif"/>
    <property type="match status" value="1"/>
</dbReference>
<evidence type="ECO:0000256" key="4">
    <source>
        <dbReference type="RuleBase" id="RU369065"/>
    </source>
</evidence>
<dbReference type="InterPro" id="IPR018467">
    <property type="entry name" value="CCT_CS"/>
</dbReference>
<dbReference type="GO" id="GO:2000022">
    <property type="term" value="P:regulation of jasmonic acid mediated signaling pathway"/>
    <property type="evidence" value="ECO:0007669"/>
    <property type="project" value="UniProtKB-UniRule"/>
</dbReference>
<proteinExistence type="inferred from homology"/>
<dbReference type="EMBL" id="JADCNL010000004">
    <property type="protein sequence ID" value="KAG0484340.1"/>
    <property type="molecule type" value="Genomic_DNA"/>
</dbReference>
<dbReference type="GO" id="GO:0031347">
    <property type="term" value="P:regulation of defense response"/>
    <property type="evidence" value="ECO:0007669"/>
    <property type="project" value="UniProtKB-UniRule"/>
</dbReference>
<evidence type="ECO:0000313" key="6">
    <source>
        <dbReference type="EMBL" id="KAG0484340.1"/>
    </source>
</evidence>
<comment type="similarity">
    <text evidence="1 4">Belongs to the TIFY/JAZ family.</text>
</comment>
<keyword evidence="3" id="KW-0832">Ubl conjugation</keyword>
<comment type="domain">
    <text evidence="4">The jas domain is required for interaction with COI1.</text>
</comment>
<keyword evidence="2 4" id="KW-1184">Jasmonic acid signaling pathway</keyword>
<evidence type="ECO:0000259" key="5">
    <source>
        <dbReference type="PROSITE" id="PS51320"/>
    </source>
</evidence>
<organism evidence="7 9">
    <name type="scientific">Vanilla planifolia</name>
    <name type="common">Vanilla</name>
    <dbReference type="NCBI Taxonomy" id="51239"/>
    <lineage>
        <taxon>Eukaryota</taxon>
        <taxon>Viridiplantae</taxon>
        <taxon>Streptophyta</taxon>
        <taxon>Embryophyta</taxon>
        <taxon>Tracheophyta</taxon>
        <taxon>Spermatophyta</taxon>
        <taxon>Magnoliopsida</taxon>
        <taxon>Liliopsida</taxon>
        <taxon>Asparagales</taxon>
        <taxon>Orchidaceae</taxon>
        <taxon>Vanilloideae</taxon>
        <taxon>Vanilleae</taxon>
        <taxon>Vanilla</taxon>
    </lineage>
</organism>
<evidence type="ECO:0000313" key="7">
    <source>
        <dbReference type="EMBL" id="KAG0486157.1"/>
    </source>
</evidence>
<dbReference type="InterPro" id="IPR010399">
    <property type="entry name" value="Tify_dom"/>
</dbReference>
<dbReference type="AlphaFoldDB" id="A0A835V5H8"/>
<evidence type="ECO:0000256" key="3">
    <source>
        <dbReference type="ARBA" id="ARBA00022843"/>
    </source>
</evidence>
<evidence type="ECO:0000256" key="1">
    <source>
        <dbReference type="ARBA" id="ARBA00008614"/>
    </source>
</evidence>
<feature type="domain" description="Tify" evidence="5">
    <location>
        <begin position="32"/>
        <end position="66"/>
    </location>
</feature>
<dbReference type="GO" id="GO:0005634">
    <property type="term" value="C:nucleus"/>
    <property type="evidence" value="ECO:0007669"/>
    <property type="project" value="UniProtKB-SubCell"/>
</dbReference>
<evidence type="ECO:0000256" key="2">
    <source>
        <dbReference type="ARBA" id="ARBA00022819"/>
    </source>
</evidence>
<dbReference type="OrthoDB" id="782771at2759"/>
<dbReference type="Proteomes" id="UP000636800">
    <property type="component" value="Unassembled WGS sequence"/>
</dbReference>
<protein>
    <recommendedName>
        <fullName evidence="4">Protein TIFY</fullName>
    </recommendedName>
    <alternativeName>
        <fullName evidence="4">Jasmonate ZIM domain-containing protein</fullName>
    </alternativeName>
</protein>